<evidence type="ECO:0000256" key="7">
    <source>
        <dbReference type="ARBA" id="ARBA00032345"/>
    </source>
</evidence>
<dbReference type="GO" id="GO:0005525">
    <property type="term" value="F:GTP binding"/>
    <property type="evidence" value="ECO:0007669"/>
    <property type="project" value="UniProtKB-UniRule"/>
</dbReference>
<dbReference type="InterPro" id="IPR027417">
    <property type="entry name" value="P-loop_NTPase"/>
</dbReference>
<keyword evidence="3 8" id="KW-0690">Ribosome biogenesis</keyword>
<dbReference type="GO" id="GO:0042254">
    <property type="term" value="P:ribosome biogenesis"/>
    <property type="evidence" value="ECO:0007669"/>
    <property type="project" value="UniProtKB-KW"/>
</dbReference>
<feature type="domain" description="EngA-type G" evidence="11">
    <location>
        <begin position="181"/>
        <end position="354"/>
    </location>
</feature>
<feature type="binding site" evidence="8">
    <location>
        <begin position="12"/>
        <end position="19"/>
    </location>
    <ligand>
        <name>GTP</name>
        <dbReference type="ChEBI" id="CHEBI:37565"/>
        <label>1</label>
    </ligand>
</feature>
<organism evidence="12 13">
    <name type="scientific">Methylomarinovum tepidoasis</name>
    <dbReference type="NCBI Taxonomy" id="2840183"/>
    <lineage>
        <taxon>Bacteria</taxon>
        <taxon>Pseudomonadati</taxon>
        <taxon>Pseudomonadota</taxon>
        <taxon>Gammaproteobacteria</taxon>
        <taxon>Methylococcales</taxon>
        <taxon>Methylothermaceae</taxon>
        <taxon>Methylomarinovum</taxon>
    </lineage>
</organism>
<evidence type="ECO:0000256" key="9">
    <source>
        <dbReference type="PROSITE-ProRule" id="PRU01049"/>
    </source>
</evidence>
<evidence type="ECO:0000256" key="4">
    <source>
        <dbReference type="ARBA" id="ARBA00022737"/>
    </source>
</evidence>
<keyword evidence="5 8" id="KW-0547">Nucleotide-binding</keyword>
<evidence type="ECO:0000256" key="5">
    <source>
        <dbReference type="ARBA" id="ARBA00022741"/>
    </source>
</evidence>
<feature type="binding site" evidence="8">
    <location>
        <begin position="59"/>
        <end position="63"/>
    </location>
    <ligand>
        <name>GTP</name>
        <dbReference type="ChEBI" id="CHEBI:37565"/>
        <label>1</label>
    </ligand>
</feature>
<dbReference type="EMBL" id="AP024718">
    <property type="protein sequence ID" value="BCX89486.1"/>
    <property type="molecule type" value="Genomic_DNA"/>
</dbReference>
<keyword evidence="13" id="KW-1185">Reference proteome</keyword>
<dbReference type="FunFam" id="3.40.50.300:FF:000040">
    <property type="entry name" value="GTPase Der"/>
    <property type="match status" value="1"/>
</dbReference>
<dbReference type="AlphaFoldDB" id="A0AAU9CC30"/>
<dbReference type="PRINTS" id="PR00326">
    <property type="entry name" value="GTP1OBG"/>
</dbReference>
<feature type="domain" description="EngA-type G" evidence="11">
    <location>
        <begin position="6"/>
        <end position="169"/>
    </location>
</feature>
<accession>A0AAU9CC30</accession>
<evidence type="ECO:0000313" key="13">
    <source>
        <dbReference type="Proteomes" id="UP001321450"/>
    </source>
</evidence>
<reference evidence="13" key="1">
    <citation type="journal article" date="2024" name="Int. J. Syst. Evol. Microbiol.">
        <title>Methylomarinovum tepidoasis sp. nov., a moderately thermophilic methanotroph of the family Methylothermaceae isolated from a deep-sea hydrothermal field.</title>
        <authorList>
            <person name="Hirayama H."/>
            <person name="Takaki Y."/>
            <person name="Abe M."/>
            <person name="Miyazaki M."/>
            <person name="Uematsu K."/>
            <person name="Matsui Y."/>
            <person name="Takai K."/>
        </authorList>
    </citation>
    <scope>NUCLEOTIDE SEQUENCE [LARGE SCALE GENOMIC DNA]</scope>
    <source>
        <strain evidence="13">IN45</strain>
    </source>
</reference>
<evidence type="ECO:0000256" key="8">
    <source>
        <dbReference type="HAMAP-Rule" id="MF_00195"/>
    </source>
</evidence>
<dbReference type="GO" id="GO:0043022">
    <property type="term" value="F:ribosome binding"/>
    <property type="evidence" value="ECO:0007669"/>
    <property type="project" value="TreeGrafter"/>
</dbReference>
<dbReference type="PROSITE" id="PS51712">
    <property type="entry name" value="G_ENGA"/>
    <property type="match status" value="2"/>
</dbReference>
<feature type="binding site" evidence="8">
    <location>
        <begin position="234"/>
        <end position="238"/>
    </location>
    <ligand>
        <name>GTP</name>
        <dbReference type="ChEBI" id="CHEBI:37565"/>
        <label>2</label>
    </ligand>
</feature>
<feature type="binding site" evidence="8">
    <location>
        <begin position="187"/>
        <end position="194"/>
    </location>
    <ligand>
        <name>GTP</name>
        <dbReference type="ChEBI" id="CHEBI:37565"/>
        <label>2</label>
    </ligand>
</feature>
<sequence>MNKSLPVVALVGRPNVGKSTLFNWLTQSRDALVADYPGLTRDRHYGRCRRGAREFLVVDTGGVADTVEAVDQAALRQVEQALEEADLILFLVDAREGLTAADEDIAARLRRLDKPVVLVINKIDGEDPALAAAEFSVLGFAEPVMIAAAHGRGTAKLLARIEALLPPAPQSTTEADGDEAIRVAVIGRPNVGKSTLVNRLLGEERVVVADHPGTTRDAIEIPFERDGHRYVLIDTAGIRRRARVEEAVEKFSIIKAIQSMEQADVVVFLIDASEGVTDQDARLLGMVLEAGKALILGLNKWDGLSREQKQKVRDQLEARLQFVDFAEKLPLSALHGTGVGDLFDRVAPLYEQAQAEFGTSELTRILQDAVDSYPPPLAGGRRIKLKFAHQGGKKPPLIVIHGNQTEKVPASYRRYLNRAFREALGIKGTPLRLEFRSSANPFAGRRNKLTPRQLRKRQRLLRHAKKKGR</sequence>
<evidence type="ECO:0000259" key="11">
    <source>
        <dbReference type="PROSITE" id="PS51712"/>
    </source>
</evidence>
<dbReference type="InterPro" id="IPR015946">
    <property type="entry name" value="KH_dom-like_a/b"/>
</dbReference>
<feature type="binding site" evidence="8">
    <location>
        <begin position="121"/>
        <end position="124"/>
    </location>
    <ligand>
        <name>GTP</name>
        <dbReference type="ChEBI" id="CHEBI:37565"/>
        <label>1</label>
    </ligand>
</feature>
<dbReference type="InterPro" id="IPR016484">
    <property type="entry name" value="GTPase_Der"/>
</dbReference>
<comment type="similarity">
    <text evidence="1 8 9 10">Belongs to the TRAFAC class TrmE-Era-EngA-EngB-Septin-like GTPase superfamily. EngA (Der) GTPase family.</text>
</comment>
<dbReference type="SUPFAM" id="SSF52540">
    <property type="entry name" value="P-loop containing nucleoside triphosphate hydrolases"/>
    <property type="match status" value="2"/>
</dbReference>
<dbReference type="PIRSF" id="PIRSF006485">
    <property type="entry name" value="GTP-binding_EngA"/>
    <property type="match status" value="1"/>
</dbReference>
<dbReference type="PANTHER" id="PTHR43834">
    <property type="entry name" value="GTPASE DER"/>
    <property type="match status" value="1"/>
</dbReference>
<keyword evidence="4 10" id="KW-0677">Repeat</keyword>
<protein>
    <recommendedName>
        <fullName evidence="2 8">GTPase Der</fullName>
    </recommendedName>
    <alternativeName>
        <fullName evidence="7 8">GTP-binding protein EngA</fullName>
    </alternativeName>
</protein>
<evidence type="ECO:0000256" key="10">
    <source>
        <dbReference type="RuleBase" id="RU004481"/>
    </source>
</evidence>
<proteinExistence type="inferred from homology"/>
<dbReference type="NCBIfam" id="TIGR03594">
    <property type="entry name" value="GTPase_EngA"/>
    <property type="match status" value="1"/>
</dbReference>
<dbReference type="HAMAP" id="MF_00195">
    <property type="entry name" value="GTPase_Der"/>
    <property type="match status" value="1"/>
</dbReference>
<dbReference type="RefSeq" id="WP_286291837.1">
    <property type="nucleotide sequence ID" value="NZ_AP024718.1"/>
</dbReference>
<comment type="function">
    <text evidence="8 10">GTPase that plays an essential role in the late steps of ribosome biogenesis.</text>
</comment>
<dbReference type="Pfam" id="PF14714">
    <property type="entry name" value="KH_dom-like"/>
    <property type="match status" value="1"/>
</dbReference>
<evidence type="ECO:0000256" key="3">
    <source>
        <dbReference type="ARBA" id="ARBA00022517"/>
    </source>
</evidence>
<name>A0AAU9CC30_9GAMM</name>
<dbReference type="CDD" id="cd01895">
    <property type="entry name" value="EngA2"/>
    <property type="match status" value="1"/>
</dbReference>
<evidence type="ECO:0000256" key="1">
    <source>
        <dbReference type="ARBA" id="ARBA00008279"/>
    </source>
</evidence>
<evidence type="ECO:0000256" key="6">
    <source>
        <dbReference type="ARBA" id="ARBA00023134"/>
    </source>
</evidence>
<dbReference type="PANTHER" id="PTHR43834:SF6">
    <property type="entry name" value="GTPASE DER"/>
    <property type="match status" value="1"/>
</dbReference>
<dbReference type="InterPro" id="IPR006073">
    <property type="entry name" value="GTP-bd"/>
</dbReference>
<dbReference type="InterPro" id="IPR032859">
    <property type="entry name" value="KH_dom-like"/>
</dbReference>
<feature type="binding site" evidence="8">
    <location>
        <begin position="299"/>
        <end position="302"/>
    </location>
    <ligand>
        <name>GTP</name>
        <dbReference type="ChEBI" id="CHEBI:37565"/>
        <label>2</label>
    </ligand>
</feature>
<evidence type="ECO:0000256" key="2">
    <source>
        <dbReference type="ARBA" id="ARBA00020953"/>
    </source>
</evidence>
<dbReference type="InterPro" id="IPR005225">
    <property type="entry name" value="Small_GTP-bd"/>
</dbReference>
<dbReference type="KEGG" id="meiy:MIN45_P1859"/>
<keyword evidence="6 8" id="KW-0342">GTP-binding</keyword>
<dbReference type="Proteomes" id="UP001321450">
    <property type="component" value="Chromosome"/>
</dbReference>
<dbReference type="FunFam" id="3.40.50.300:FF:000057">
    <property type="entry name" value="GTPase Der"/>
    <property type="match status" value="1"/>
</dbReference>
<dbReference type="NCBIfam" id="TIGR00231">
    <property type="entry name" value="small_GTP"/>
    <property type="match status" value="2"/>
</dbReference>
<dbReference type="Gene3D" id="3.40.50.300">
    <property type="entry name" value="P-loop containing nucleotide triphosphate hydrolases"/>
    <property type="match status" value="2"/>
</dbReference>
<evidence type="ECO:0000313" key="12">
    <source>
        <dbReference type="EMBL" id="BCX89486.1"/>
    </source>
</evidence>
<dbReference type="InterPro" id="IPR031166">
    <property type="entry name" value="G_ENGA"/>
</dbReference>
<dbReference type="CDD" id="cd01894">
    <property type="entry name" value="EngA1"/>
    <property type="match status" value="1"/>
</dbReference>
<gene>
    <name evidence="8" type="primary">der</name>
    <name evidence="12" type="ORF">MIN45_P1859</name>
</gene>
<dbReference type="Pfam" id="PF01926">
    <property type="entry name" value="MMR_HSR1"/>
    <property type="match status" value="2"/>
</dbReference>
<comment type="subunit">
    <text evidence="8">Associates with the 50S ribosomal subunit.</text>
</comment>
<dbReference type="FunFam" id="3.30.300.20:FF:000004">
    <property type="entry name" value="GTPase Der"/>
    <property type="match status" value="1"/>
</dbReference>
<dbReference type="Gene3D" id="3.30.300.20">
    <property type="match status" value="1"/>
</dbReference>